<comment type="similarity">
    <text evidence="1">Belongs to the histidine acid phosphatase family.</text>
</comment>
<dbReference type="PROSITE" id="PS00616">
    <property type="entry name" value="HIS_ACID_PHOSPHAT_1"/>
    <property type="match status" value="1"/>
</dbReference>
<proteinExistence type="inferred from homology"/>
<evidence type="ECO:0000313" key="4">
    <source>
        <dbReference type="Proteomes" id="UP001219567"/>
    </source>
</evidence>
<dbReference type="InterPro" id="IPR050645">
    <property type="entry name" value="Histidine_acid_phosphatase"/>
</dbReference>
<dbReference type="AlphaFoldDB" id="A0AAJ5YTK8"/>
<gene>
    <name evidence="3" type="ORF">MYAM1_001254</name>
</gene>
<accession>A0AAJ5YTK8</accession>
<evidence type="ECO:0000256" key="2">
    <source>
        <dbReference type="ARBA" id="ARBA00022801"/>
    </source>
</evidence>
<dbReference type="Gene3D" id="3.40.50.1240">
    <property type="entry name" value="Phosphoglycerate mutase-like"/>
    <property type="match status" value="1"/>
</dbReference>
<organism evidence="3 4">
    <name type="scientific">Malassezia yamatoensis</name>
    <dbReference type="NCBI Taxonomy" id="253288"/>
    <lineage>
        <taxon>Eukaryota</taxon>
        <taxon>Fungi</taxon>
        <taxon>Dikarya</taxon>
        <taxon>Basidiomycota</taxon>
        <taxon>Ustilaginomycotina</taxon>
        <taxon>Malasseziomycetes</taxon>
        <taxon>Malasseziales</taxon>
        <taxon>Malasseziaceae</taxon>
        <taxon>Malassezia</taxon>
    </lineage>
</organism>
<evidence type="ECO:0000313" key="3">
    <source>
        <dbReference type="EMBL" id="WFC98526.1"/>
    </source>
</evidence>
<dbReference type="InterPro" id="IPR033379">
    <property type="entry name" value="Acid_Pase_AS"/>
</dbReference>
<name>A0AAJ5YTK8_9BASI</name>
<protein>
    <submittedName>
        <fullName evidence="3">Acid phosphatase</fullName>
        <ecNumber evidence="3">3.1.3.2</ecNumber>
    </submittedName>
</protein>
<dbReference type="InterPro" id="IPR029033">
    <property type="entry name" value="His_PPase_superfam"/>
</dbReference>
<dbReference type="PANTHER" id="PTHR11567">
    <property type="entry name" value="ACID PHOSPHATASE-RELATED"/>
    <property type="match status" value="1"/>
</dbReference>
<reference evidence="3 4" key="1">
    <citation type="submission" date="2023-03" db="EMBL/GenBank/DDBJ databases">
        <title>Mating type loci evolution in Malassezia.</title>
        <authorList>
            <person name="Coelho M.A."/>
        </authorList>
    </citation>
    <scope>NUCLEOTIDE SEQUENCE [LARGE SCALE GENOMIC DNA]</scope>
    <source>
        <strain evidence="3 4">CBS 9725</strain>
    </source>
</reference>
<sequence>MLPQYRGRTSDSLGWTPPPDGFALRQVLYVLRHGERAPVRPRLETASPPIVDPWNMCHTSHEFDKAVLRFNEKGGTEGVPSRVSIQRRIELAPLGSEARPGASGDCLLGELTDLGRMTMLKIGMAMRRVYVDHAHLLPEELLSKHASYLYFRSTNVPRTMQSLDEVITGLFPPTGSADTLTPVVYVRNAGQEDMTPGSRSCPRLDAMLAKFANQAASLYNPTLAQYDKHIAPHNNGQGPRVDGRPRLSGLIDTARSAIAHGVPAPIPFLDQDIMDQMETAVVHEWFAGYQAKDSTERNQYRRLAMGELLSSLYHRFDECIQNAQQPLRMSILCGHDSTLVGILQCLDCFNGKWPDFGAAIGWELFEDKKTESKDRSSDHHYVRCRYGDEVLHIPGCAAEHQHYPGHPELCTIKAFREVVVDRLRHPDGASLEEECQYLSPSS</sequence>
<dbReference type="Proteomes" id="UP001219567">
    <property type="component" value="Chromosome 1"/>
</dbReference>
<evidence type="ECO:0000256" key="1">
    <source>
        <dbReference type="ARBA" id="ARBA00005375"/>
    </source>
</evidence>
<dbReference type="InterPro" id="IPR000560">
    <property type="entry name" value="His_Pase_clade-2"/>
</dbReference>
<dbReference type="PANTHER" id="PTHR11567:SF110">
    <property type="entry name" value="2-PHOSPHOXYLOSE PHOSPHATASE 1"/>
    <property type="match status" value="1"/>
</dbReference>
<keyword evidence="4" id="KW-1185">Reference proteome</keyword>
<keyword evidence="2 3" id="KW-0378">Hydrolase</keyword>
<dbReference type="Pfam" id="PF00328">
    <property type="entry name" value="His_Phos_2"/>
    <property type="match status" value="1"/>
</dbReference>
<dbReference type="EMBL" id="CP119943">
    <property type="protein sequence ID" value="WFC98526.1"/>
    <property type="molecule type" value="Genomic_DNA"/>
</dbReference>
<dbReference type="GO" id="GO:0003993">
    <property type="term" value="F:acid phosphatase activity"/>
    <property type="evidence" value="ECO:0007669"/>
    <property type="project" value="UniProtKB-EC"/>
</dbReference>
<dbReference type="SUPFAM" id="SSF53254">
    <property type="entry name" value="Phosphoglycerate mutase-like"/>
    <property type="match status" value="1"/>
</dbReference>
<dbReference type="EC" id="3.1.3.2" evidence="3"/>